<evidence type="ECO:0000256" key="5">
    <source>
        <dbReference type="ARBA" id="ARBA00022989"/>
    </source>
</evidence>
<evidence type="ECO:0000256" key="7">
    <source>
        <dbReference type="RuleBase" id="RU363032"/>
    </source>
</evidence>
<keyword evidence="10" id="KW-1185">Reference proteome</keyword>
<proteinExistence type="inferred from homology"/>
<evidence type="ECO:0000313" key="10">
    <source>
        <dbReference type="Proteomes" id="UP000030700"/>
    </source>
</evidence>
<dbReference type="PANTHER" id="PTHR43386:SF1">
    <property type="entry name" value="D,D-DIPEPTIDE TRANSPORT SYSTEM PERMEASE PROTEIN DDPC-RELATED"/>
    <property type="match status" value="1"/>
</dbReference>
<evidence type="ECO:0000256" key="1">
    <source>
        <dbReference type="ARBA" id="ARBA00004651"/>
    </source>
</evidence>
<dbReference type="GO" id="GO:0005886">
    <property type="term" value="C:plasma membrane"/>
    <property type="evidence" value="ECO:0007669"/>
    <property type="project" value="UniProtKB-SubCell"/>
</dbReference>
<dbReference type="PANTHER" id="PTHR43386">
    <property type="entry name" value="OLIGOPEPTIDE TRANSPORT SYSTEM PERMEASE PROTEIN APPC"/>
    <property type="match status" value="1"/>
</dbReference>
<dbReference type="GO" id="GO:0055085">
    <property type="term" value="P:transmembrane transport"/>
    <property type="evidence" value="ECO:0007669"/>
    <property type="project" value="InterPro"/>
</dbReference>
<comment type="subcellular location">
    <subcellularLocation>
        <location evidence="1 7">Cell membrane</location>
        <topology evidence="1 7">Multi-pass membrane protein</topology>
    </subcellularLocation>
</comment>
<dbReference type="HOGENOM" id="CLU_028518_1_1_0"/>
<comment type="similarity">
    <text evidence="7">Belongs to the binding-protein-dependent transport system permease family.</text>
</comment>
<evidence type="ECO:0000256" key="2">
    <source>
        <dbReference type="ARBA" id="ARBA00022448"/>
    </source>
</evidence>
<dbReference type="Proteomes" id="UP000030700">
    <property type="component" value="Unassembled WGS sequence"/>
</dbReference>
<keyword evidence="5 7" id="KW-1133">Transmembrane helix</keyword>
<dbReference type="InterPro" id="IPR050366">
    <property type="entry name" value="BP-dependent_transpt_permease"/>
</dbReference>
<dbReference type="CDD" id="cd06261">
    <property type="entry name" value="TM_PBP2"/>
    <property type="match status" value="1"/>
</dbReference>
<gene>
    <name evidence="9" type="ORF">U14_03583</name>
</gene>
<keyword evidence="4 7" id="KW-0812">Transmembrane</keyword>
<accession>A0A081BPL6</accession>
<dbReference type="Pfam" id="PF00528">
    <property type="entry name" value="BPD_transp_1"/>
    <property type="match status" value="1"/>
</dbReference>
<feature type="transmembrane region" description="Helical" evidence="7">
    <location>
        <begin position="236"/>
        <end position="257"/>
    </location>
</feature>
<dbReference type="Gene3D" id="1.10.3720.10">
    <property type="entry name" value="MetI-like"/>
    <property type="match status" value="1"/>
</dbReference>
<dbReference type="EMBL" id="DF820458">
    <property type="protein sequence ID" value="GAK52332.1"/>
    <property type="molecule type" value="Genomic_DNA"/>
</dbReference>
<evidence type="ECO:0000259" key="8">
    <source>
        <dbReference type="PROSITE" id="PS50928"/>
    </source>
</evidence>
<keyword evidence="3" id="KW-1003">Cell membrane</keyword>
<protein>
    <submittedName>
        <fullName evidence="9">Dipeptide ABC transporter, permease protein DppC</fullName>
    </submittedName>
</protein>
<organism evidence="9">
    <name type="scientific">Candidatus Moduliflexus flocculans</name>
    <dbReference type="NCBI Taxonomy" id="1499966"/>
    <lineage>
        <taxon>Bacteria</taxon>
        <taxon>Candidatus Moduliflexota</taxon>
        <taxon>Candidatus Moduliflexia</taxon>
        <taxon>Candidatus Moduliflexales</taxon>
        <taxon>Candidatus Moduliflexaceae</taxon>
    </lineage>
</organism>
<dbReference type="AlphaFoldDB" id="A0A081BPL6"/>
<evidence type="ECO:0000256" key="4">
    <source>
        <dbReference type="ARBA" id="ARBA00022692"/>
    </source>
</evidence>
<keyword evidence="6 7" id="KW-0472">Membrane</keyword>
<feature type="transmembrane region" description="Helical" evidence="7">
    <location>
        <begin position="7"/>
        <end position="28"/>
    </location>
</feature>
<dbReference type="InterPro" id="IPR035906">
    <property type="entry name" value="MetI-like_sf"/>
</dbReference>
<reference evidence="9" key="1">
    <citation type="journal article" date="2015" name="PeerJ">
        <title>First genomic representation of candidate bacterial phylum KSB3 points to enhanced environmental sensing as a trigger of wastewater bulking.</title>
        <authorList>
            <person name="Sekiguchi Y."/>
            <person name="Ohashi A."/>
            <person name="Parks D.H."/>
            <person name="Yamauchi T."/>
            <person name="Tyson G.W."/>
            <person name="Hugenholtz P."/>
        </authorList>
    </citation>
    <scope>NUCLEOTIDE SEQUENCE [LARGE SCALE GENOMIC DNA]</scope>
</reference>
<evidence type="ECO:0000256" key="6">
    <source>
        <dbReference type="ARBA" id="ARBA00023136"/>
    </source>
</evidence>
<feature type="transmembrane region" description="Helical" evidence="7">
    <location>
        <begin position="70"/>
        <end position="96"/>
    </location>
</feature>
<dbReference type="SUPFAM" id="SSF161098">
    <property type="entry name" value="MetI-like"/>
    <property type="match status" value="1"/>
</dbReference>
<feature type="transmembrane region" description="Helical" evidence="7">
    <location>
        <begin position="131"/>
        <end position="149"/>
    </location>
</feature>
<feature type="domain" description="ABC transmembrane type-1" evidence="8">
    <location>
        <begin position="72"/>
        <end position="258"/>
    </location>
</feature>
<keyword evidence="2 7" id="KW-0813">Transport</keyword>
<feature type="transmembrane region" description="Helical" evidence="7">
    <location>
        <begin position="197"/>
        <end position="216"/>
    </location>
</feature>
<evidence type="ECO:0000313" key="9">
    <source>
        <dbReference type="EMBL" id="GAK52332.1"/>
    </source>
</evidence>
<evidence type="ECO:0000256" key="3">
    <source>
        <dbReference type="ARBA" id="ARBA00022475"/>
    </source>
</evidence>
<dbReference type="PROSITE" id="PS50928">
    <property type="entry name" value="ABC_TM1"/>
    <property type="match status" value="1"/>
</dbReference>
<sequence length="267" mass="29310">MCNTRCLLWIGGGILAAWLVMALCAPFAPYDPFEESLTTARRLPPSWEHPFGTDRHGRDVFSRVLWGSHISLITVVIVAGTAFPFGFVLGMLAGYYGGWFDHILMALTDLFLAFPKLLFAMALTAVLGRSLSHIIIAMICVSWPGYARLSRAETLHLRHVPVIEAARALGASDARILGTHISPMCFPLMLARLSSNIGSILLTVAGLNFLGFGVQLPTPEWGFMVSDGREDFFAGYWWIAGFPALAIGLMATGWNVFGEALRDYLEK</sequence>
<dbReference type="InterPro" id="IPR000515">
    <property type="entry name" value="MetI-like"/>
</dbReference>
<dbReference type="STRING" id="1499966.U14_03583"/>
<feature type="transmembrane region" description="Helical" evidence="7">
    <location>
        <begin position="103"/>
        <end position="125"/>
    </location>
</feature>
<name>A0A081BPL6_9BACT</name>